<gene>
    <name evidence="7" type="ORF">PFICI_11197</name>
</gene>
<evidence type="ECO:0000256" key="1">
    <source>
        <dbReference type="ARBA" id="ARBA00004141"/>
    </source>
</evidence>
<comment type="subcellular location">
    <subcellularLocation>
        <location evidence="1">Membrane</location>
        <topology evidence="1">Multi-pass membrane protein</topology>
    </subcellularLocation>
</comment>
<dbReference type="PANTHER" id="PTHR45649:SF14">
    <property type="entry name" value="GABA PERMEASE"/>
    <property type="match status" value="1"/>
</dbReference>
<dbReference type="Gene3D" id="1.20.1740.10">
    <property type="entry name" value="Amino acid/polyamine transporter I"/>
    <property type="match status" value="1"/>
</dbReference>
<dbReference type="HOGENOM" id="CLU_1133922_0_0_1"/>
<dbReference type="OrthoDB" id="2417308at2759"/>
<dbReference type="STRING" id="1229662.W3WTX1"/>
<accession>W3WTX1</accession>
<keyword evidence="4 6" id="KW-1133">Transmembrane helix</keyword>
<keyword evidence="2" id="KW-0813">Transport</keyword>
<dbReference type="InParanoid" id="W3WTX1"/>
<sequence>MIEEIPNAAVEGPKIMVYCEYIGISTGFIFIMILLFVSGGQTNTTDIITSPAGPLLQILNLATDSRAGAVCLLMFPLMCLVFAGTACLTTSSRMIFAFARDGGLPASRTWWKTHPTLQVPLNALYLNALVVVVFGCIYLGSTVAFNAILSATVVALGISYGIPIAVNLVCLRRKLPERSFTLPAWLGWTVNIIYWFGLYCGYYHIFRVSSGSPSGRFIDELLYCCFCRSHNNISCPVANRRQKEL</sequence>
<keyword evidence="5 6" id="KW-0472">Membrane</keyword>
<evidence type="ECO:0000256" key="5">
    <source>
        <dbReference type="ARBA" id="ARBA00023136"/>
    </source>
</evidence>
<feature type="transmembrane region" description="Helical" evidence="6">
    <location>
        <begin position="121"/>
        <end position="141"/>
    </location>
</feature>
<dbReference type="eggNOG" id="KOG1289">
    <property type="taxonomic scope" value="Eukaryota"/>
</dbReference>
<dbReference type="Pfam" id="PF13520">
    <property type="entry name" value="AA_permease_2"/>
    <property type="match status" value="1"/>
</dbReference>
<feature type="transmembrane region" description="Helical" evidence="6">
    <location>
        <begin position="182"/>
        <end position="205"/>
    </location>
</feature>
<dbReference type="GO" id="GO:0022857">
    <property type="term" value="F:transmembrane transporter activity"/>
    <property type="evidence" value="ECO:0007669"/>
    <property type="project" value="InterPro"/>
</dbReference>
<evidence type="ECO:0000256" key="2">
    <source>
        <dbReference type="ARBA" id="ARBA00022448"/>
    </source>
</evidence>
<dbReference type="Proteomes" id="UP000030651">
    <property type="component" value="Unassembled WGS sequence"/>
</dbReference>
<dbReference type="RefSeq" id="XP_007837969.1">
    <property type="nucleotide sequence ID" value="XM_007839778.1"/>
</dbReference>
<dbReference type="InterPro" id="IPR002293">
    <property type="entry name" value="AA/rel_permease1"/>
</dbReference>
<feature type="transmembrane region" description="Helical" evidence="6">
    <location>
        <begin position="147"/>
        <end position="170"/>
    </location>
</feature>
<evidence type="ECO:0000313" key="7">
    <source>
        <dbReference type="EMBL" id="ETS77323.1"/>
    </source>
</evidence>
<evidence type="ECO:0000313" key="8">
    <source>
        <dbReference type="Proteomes" id="UP000030651"/>
    </source>
</evidence>
<dbReference type="GO" id="GO:0016020">
    <property type="term" value="C:membrane"/>
    <property type="evidence" value="ECO:0007669"/>
    <property type="project" value="UniProtKB-SubCell"/>
</dbReference>
<dbReference type="KEGG" id="pfy:PFICI_11197"/>
<reference evidence="8" key="1">
    <citation type="journal article" date="2015" name="BMC Genomics">
        <title>Genomic and transcriptomic analysis of the endophytic fungus Pestalotiopsis fici reveals its lifestyle and high potential for synthesis of natural products.</title>
        <authorList>
            <person name="Wang X."/>
            <person name="Zhang X."/>
            <person name="Liu L."/>
            <person name="Xiang M."/>
            <person name="Wang W."/>
            <person name="Sun X."/>
            <person name="Che Y."/>
            <person name="Guo L."/>
            <person name="Liu G."/>
            <person name="Guo L."/>
            <person name="Wang C."/>
            <person name="Yin W.B."/>
            <person name="Stadler M."/>
            <person name="Zhang X."/>
            <person name="Liu X."/>
        </authorList>
    </citation>
    <scope>NUCLEOTIDE SEQUENCE [LARGE SCALE GENOMIC DNA]</scope>
    <source>
        <strain evidence="8">W106-1 / CGMCC3.15140</strain>
    </source>
</reference>
<proteinExistence type="predicted"/>
<evidence type="ECO:0000256" key="6">
    <source>
        <dbReference type="SAM" id="Phobius"/>
    </source>
</evidence>
<keyword evidence="8" id="KW-1185">Reference proteome</keyword>
<dbReference type="PANTHER" id="PTHR45649">
    <property type="entry name" value="AMINO-ACID PERMEASE BAT1"/>
    <property type="match status" value="1"/>
</dbReference>
<keyword evidence="3 6" id="KW-0812">Transmembrane</keyword>
<feature type="transmembrane region" description="Helical" evidence="6">
    <location>
        <begin position="67"/>
        <end position="88"/>
    </location>
</feature>
<name>W3WTX1_PESFW</name>
<evidence type="ECO:0000256" key="3">
    <source>
        <dbReference type="ARBA" id="ARBA00022692"/>
    </source>
</evidence>
<feature type="transmembrane region" description="Helical" evidence="6">
    <location>
        <begin position="15"/>
        <end position="37"/>
    </location>
</feature>
<evidence type="ECO:0008006" key="9">
    <source>
        <dbReference type="Google" id="ProtNLM"/>
    </source>
</evidence>
<protein>
    <recommendedName>
        <fullName evidence="9">Amino acid permease/ SLC12A domain-containing protein</fullName>
    </recommendedName>
</protein>
<dbReference type="EMBL" id="KI912116">
    <property type="protein sequence ID" value="ETS77323.1"/>
    <property type="molecule type" value="Genomic_DNA"/>
</dbReference>
<organism evidence="7 8">
    <name type="scientific">Pestalotiopsis fici (strain W106-1 / CGMCC3.15140)</name>
    <dbReference type="NCBI Taxonomy" id="1229662"/>
    <lineage>
        <taxon>Eukaryota</taxon>
        <taxon>Fungi</taxon>
        <taxon>Dikarya</taxon>
        <taxon>Ascomycota</taxon>
        <taxon>Pezizomycotina</taxon>
        <taxon>Sordariomycetes</taxon>
        <taxon>Xylariomycetidae</taxon>
        <taxon>Amphisphaeriales</taxon>
        <taxon>Sporocadaceae</taxon>
        <taxon>Pestalotiopsis</taxon>
    </lineage>
</organism>
<dbReference type="GeneID" id="19276210"/>
<dbReference type="AlphaFoldDB" id="W3WTX1"/>
<evidence type="ECO:0000256" key="4">
    <source>
        <dbReference type="ARBA" id="ARBA00022989"/>
    </source>
</evidence>